<dbReference type="AlphaFoldDB" id="A0A6J4VL05"/>
<accession>A0A6J4VL05</accession>
<dbReference type="GO" id="GO:0006950">
    <property type="term" value="P:response to stress"/>
    <property type="evidence" value="ECO:0007669"/>
    <property type="project" value="TreeGrafter"/>
</dbReference>
<dbReference type="PANTHER" id="PTHR33164:SF106">
    <property type="entry name" value="TRANSCRIPTIONAL REGULATORY PROTEIN"/>
    <property type="match status" value="1"/>
</dbReference>
<dbReference type="SUPFAM" id="SSF46785">
    <property type="entry name" value="Winged helix' DNA-binding domain"/>
    <property type="match status" value="1"/>
</dbReference>
<gene>
    <name evidence="2" type="ORF">AVDCRST_MAG19-3956</name>
</gene>
<evidence type="ECO:0000313" key="2">
    <source>
        <dbReference type="EMBL" id="CAA9581392.1"/>
    </source>
</evidence>
<dbReference type="PROSITE" id="PS50995">
    <property type="entry name" value="HTH_MARR_2"/>
    <property type="match status" value="1"/>
</dbReference>
<dbReference type="GO" id="GO:0003700">
    <property type="term" value="F:DNA-binding transcription factor activity"/>
    <property type="evidence" value="ECO:0007669"/>
    <property type="project" value="InterPro"/>
</dbReference>
<dbReference type="InterPro" id="IPR000835">
    <property type="entry name" value="HTH_MarR-typ"/>
</dbReference>
<organism evidence="2">
    <name type="scientific">uncultured Thermomicrobiales bacterium</name>
    <dbReference type="NCBI Taxonomy" id="1645740"/>
    <lineage>
        <taxon>Bacteria</taxon>
        <taxon>Pseudomonadati</taxon>
        <taxon>Thermomicrobiota</taxon>
        <taxon>Thermomicrobia</taxon>
        <taxon>Thermomicrobiales</taxon>
        <taxon>environmental samples</taxon>
    </lineage>
</organism>
<dbReference type="EMBL" id="CADCWL010000223">
    <property type="protein sequence ID" value="CAA9581392.1"/>
    <property type="molecule type" value="Genomic_DNA"/>
</dbReference>
<feature type="domain" description="HTH marR-type" evidence="1">
    <location>
        <begin position="5"/>
        <end position="108"/>
    </location>
</feature>
<protein>
    <submittedName>
        <fullName evidence="2">Transcriptional regulator, MarR family</fullName>
    </submittedName>
</protein>
<dbReference type="InterPro" id="IPR036390">
    <property type="entry name" value="WH_DNA-bd_sf"/>
</dbReference>
<proteinExistence type="predicted"/>
<dbReference type="Gene3D" id="1.10.10.10">
    <property type="entry name" value="Winged helix-like DNA-binding domain superfamily/Winged helix DNA-binding domain"/>
    <property type="match status" value="1"/>
</dbReference>
<dbReference type="Pfam" id="PF01047">
    <property type="entry name" value="MarR"/>
    <property type="match status" value="1"/>
</dbReference>
<evidence type="ECO:0000259" key="1">
    <source>
        <dbReference type="PROSITE" id="PS50995"/>
    </source>
</evidence>
<feature type="non-terminal residue" evidence="2">
    <location>
        <position position="108"/>
    </location>
</feature>
<dbReference type="InterPro" id="IPR039422">
    <property type="entry name" value="MarR/SlyA-like"/>
</dbReference>
<dbReference type="SMART" id="SM00347">
    <property type="entry name" value="HTH_MARR"/>
    <property type="match status" value="1"/>
</dbReference>
<dbReference type="InterPro" id="IPR036388">
    <property type="entry name" value="WH-like_DNA-bd_sf"/>
</dbReference>
<name>A0A6J4VL05_9BACT</name>
<sequence>MSRKREELLRGLEEESRKSTLDGVYFFQAVAERSGMNLTDLQCVAILSSTGPITAGQLAETMRLTTGAVTGVVNRLERAGYVRREKDPTDGRRVVIEPVREELKRAGV</sequence>
<dbReference type="PANTHER" id="PTHR33164">
    <property type="entry name" value="TRANSCRIPTIONAL REGULATOR, MARR FAMILY"/>
    <property type="match status" value="1"/>
</dbReference>
<reference evidence="2" key="1">
    <citation type="submission" date="2020-02" db="EMBL/GenBank/DDBJ databases">
        <authorList>
            <person name="Meier V. D."/>
        </authorList>
    </citation>
    <scope>NUCLEOTIDE SEQUENCE</scope>
    <source>
        <strain evidence="2">AVDCRST_MAG19</strain>
    </source>
</reference>